<comment type="caution">
    <text evidence="1">The sequence shown here is derived from an EMBL/GenBank/DDBJ whole genome shotgun (WGS) entry which is preliminary data.</text>
</comment>
<proteinExistence type="predicted"/>
<keyword evidence="2" id="KW-1185">Reference proteome</keyword>
<accession>A0A395RNX5</accession>
<dbReference type="EMBL" id="PXOF01000157">
    <property type="protein sequence ID" value="RGP61847.1"/>
    <property type="molecule type" value="Genomic_DNA"/>
</dbReference>
<evidence type="ECO:0000313" key="2">
    <source>
        <dbReference type="Proteomes" id="UP000266152"/>
    </source>
</evidence>
<organism evidence="1 2">
    <name type="scientific">Fusarium sporotrichioides</name>
    <dbReference type="NCBI Taxonomy" id="5514"/>
    <lineage>
        <taxon>Eukaryota</taxon>
        <taxon>Fungi</taxon>
        <taxon>Dikarya</taxon>
        <taxon>Ascomycota</taxon>
        <taxon>Pezizomycotina</taxon>
        <taxon>Sordariomycetes</taxon>
        <taxon>Hypocreomycetidae</taxon>
        <taxon>Hypocreales</taxon>
        <taxon>Nectriaceae</taxon>
        <taxon>Fusarium</taxon>
    </lineage>
</organism>
<name>A0A395RNX5_FUSSP</name>
<dbReference type="Proteomes" id="UP000266152">
    <property type="component" value="Unassembled WGS sequence"/>
</dbReference>
<evidence type="ECO:0000313" key="1">
    <source>
        <dbReference type="EMBL" id="RGP61847.1"/>
    </source>
</evidence>
<gene>
    <name evidence="1" type="ORF">FSPOR_9679</name>
</gene>
<reference evidence="1 2" key="1">
    <citation type="journal article" date="2018" name="PLoS Pathog.">
        <title>Evolution of structural diversity of trichothecenes, a family of toxins produced by plant pathogenic and entomopathogenic fungi.</title>
        <authorList>
            <person name="Proctor R.H."/>
            <person name="McCormick S.P."/>
            <person name="Kim H.S."/>
            <person name="Cardoza R.E."/>
            <person name="Stanley A.M."/>
            <person name="Lindo L."/>
            <person name="Kelly A."/>
            <person name="Brown D.W."/>
            <person name="Lee T."/>
            <person name="Vaughan M.M."/>
            <person name="Alexander N.J."/>
            <person name="Busman M."/>
            <person name="Gutierrez S."/>
        </authorList>
    </citation>
    <scope>NUCLEOTIDE SEQUENCE [LARGE SCALE GENOMIC DNA]</scope>
    <source>
        <strain evidence="1 2">NRRL 3299</strain>
    </source>
</reference>
<sequence>MGRIDTDLHLTGLATMASKVNLDCPESFEDSRSVARYQRYPFARFNHDEDQTDIIDKNSADYSERLAKVLRALEESYEKTYTEYQTRKADYIAELEADEQRMWNRYILDPASKKSPIEGAKLTGFDRIRFHDKFAKESPDYSDLQKLQSQVYYIGRLLRIGRMEKARLGGSDSFVRLRNEWADMAGSELDDVSVDSHLNDGSQTWPRSTFRNVIYD</sequence>
<dbReference type="AlphaFoldDB" id="A0A395RNX5"/>
<protein>
    <submittedName>
        <fullName evidence="1">Uncharacterized protein</fullName>
    </submittedName>
</protein>